<evidence type="ECO:0000313" key="2">
    <source>
        <dbReference type="RefSeq" id="XP_073791866.1"/>
    </source>
</evidence>
<accession>A0AC58ICA8</accession>
<dbReference type="Proteomes" id="UP000000437">
    <property type="component" value="Chromosome 21"/>
</dbReference>
<sequence length="428" mass="47809">MLKFSSCSEMKFSSRLLFGLLMSCLYFRGSSELSVNQSPSSITVNEGESAQISCCWNTSTHSVKVVWYINETKLSDPKQKLQERQNKSCSIFHLTNVQKNDTGHYVCEVTQDIPVLEKKNGTGTNVFISISELETTTGFISSVSYPHETTSDTTSDPNMSSSLGSTIIQSIICSGSSELCVNQSPFSITVNEGESAQISCCWNQFTHSVKVVWYINERKLSDPKQELQDHQNKSCSILHLTNILKNDAGHYVCEVTQDIPDLEKRNGTGTNVFISISELETTTNGSLEIVLMIYIIVTLLFICALLTYVYLKRQQDKQVTQDDDAIESGEGQNQDLEVGETQMNKTEEVKQGDNVFVPDEERGNTEKAEVTAVIQENKTLVDIERGTFLVNNNTDKSVFLPNTEENTHLMSAVEEKRVYVLESIVSVL</sequence>
<organism evidence="1 2">
    <name type="scientific">Danio rerio</name>
    <name type="common">Zebrafish</name>
    <name type="synonym">Brachydanio rerio</name>
    <dbReference type="NCBI Taxonomy" id="7955"/>
    <lineage>
        <taxon>Eukaryota</taxon>
        <taxon>Metazoa</taxon>
        <taxon>Chordata</taxon>
        <taxon>Craniata</taxon>
        <taxon>Vertebrata</taxon>
        <taxon>Euteleostomi</taxon>
        <taxon>Actinopterygii</taxon>
        <taxon>Neopterygii</taxon>
        <taxon>Teleostei</taxon>
        <taxon>Ostariophysi</taxon>
        <taxon>Cypriniformes</taxon>
        <taxon>Danionidae</taxon>
        <taxon>Danioninae</taxon>
        <taxon>Danio</taxon>
    </lineage>
</organism>
<evidence type="ECO:0000313" key="1">
    <source>
        <dbReference type="Proteomes" id="UP000000437"/>
    </source>
</evidence>
<dbReference type="RefSeq" id="XP_073791866.1">
    <property type="nucleotide sequence ID" value="XM_073935765.1"/>
</dbReference>
<proteinExistence type="predicted"/>
<reference evidence="2" key="1">
    <citation type="submission" date="2025-08" db="UniProtKB">
        <authorList>
            <consortium name="RefSeq"/>
        </authorList>
    </citation>
    <scope>IDENTIFICATION</scope>
    <source>
        <strain evidence="2">Tuebingen</strain>
        <tissue evidence="2">Fibroblasts and whole tissue</tissue>
    </source>
</reference>
<name>A0AC58ICA8_DANRE</name>
<gene>
    <name evidence="2" type="primary">LOC141379970</name>
</gene>
<keyword evidence="1" id="KW-1185">Reference proteome</keyword>
<protein>
    <submittedName>
        <fullName evidence="2">Uncharacterized protein isoform X1</fullName>
    </submittedName>
</protein>